<dbReference type="PANTHER" id="PTHR12661:SF5">
    <property type="entry name" value="SUPPRESSOR OF SWI4 1 HOMOLOG"/>
    <property type="match status" value="1"/>
</dbReference>
<feature type="coiled-coil region" evidence="1">
    <location>
        <begin position="315"/>
        <end position="373"/>
    </location>
</feature>
<feature type="compositionally biased region" description="Acidic residues" evidence="2">
    <location>
        <begin position="621"/>
        <end position="639"/>
    </location>
</feature>
<sequence length="716" mass="82041">MIYPSRFRTTIYSEDDDDDCASIISKHDRILETDYDEYGNLKRFPPSQHCDSSKVPRNSTMNLNASSPSNGQKKPEEEYHKRMRRRRSKETRINDKSTESSSTPQLCMTENSELTLDYIVSLYEPEDKKEKLVGLDPKRILIAIVLEVSRKDVQKWRSVLESKYNSVVYKNYFNGDYKNDPEFRQLKGEVDTLRITSILSQAMWKYVSTQKRQEITFALIAKLYECTQDGRKKDLEAVLGPKIMGAAKIILEGPNKAMWRKPLMLPNIAVFRSRFSKARFEGLEYPEDAKGADDNFEGDTEDNSYEIERLIPESSFVLERQLRRLKRDIEALNRSIMCHDEALKQDREALKKLENKKLHVEQDKVRAKELEELSKVEKEVFGAGSSGSLYIAAYRSAFKGSQVASTKAAREAEIAKLADILRKRAEARELVNHCRVPSELDSEDHPDDVVEPSTAKSTSKINKMSWSRKTQLDGGEARFTNAKSPNSSAAKPPTEPASTTQSTVCNKSTESKGAKGNIPEIRKEKSTVDLPVEKVRNVDNSVVVTVAKVHEHELNPPTKERDNDIDDITSVLTQPNQRLISDPDMILYQNSEVVASENDEIAKLDEKKSDNIQDTQALNEETMEDMEDEDEKEDKEEEEELRKDEQEDDEEEEEQEDDKEEIDTEEEGEEEAEVEEEEEEDEGEGDTEEEGEEEEEGDTEEDEDEEVEEEEVEDET</sequence>
<evidence type="ECO:0000256" key="1">
    <source>
        <dbReference type="SAM" id="Coils"/>
    </source>
</evidence>
<gene>
    <name evidence="3" type="ORF">ODALV1_LOCUS19033</name>
</gene>
<keyword evidence="4" id="KW-1185">Reference proteome</keyword>
<proteinExistence type="predicted"/>
<evidence type="ECO:0000313" key="4">
    <source>
        <dbReference type="Proteomes" id="UP001642540"/>
    </source>
</evidence>
<feature type="region of interest" description="Disordered" evidence="2">
    <location>
        <begin position="43"/>
        <end position="107"/>
    </location>
</feature>
<feature type="compositionally biased region" description="Basic and acidic residues" evidence="2">
    <location>
        <begin position="601"/>
        <end position="611"/>
    </location>
</feature>
<comment type="caution">
    <text evidence="3">The sequence shown here is derived from an EMBL/GenBank/DDBJ whole genome shotgun (WGS) entry which is preliminary data.</text>
</comment>
<feature type="region of interest" description="Disordered" evidence="2">
    <location>
        <begin position="437"/>
        <end position="522"/>
    </location>
</feature>
<feature type="region of interest" description="Disordered" evidence="2">
    <location>
        <begin position="601"/>
        <end position="716"/>
    </location>
</feature>
<name>A0ABP1R5X7_9HEXA</name>
<feature type="compositionally biased region" description="Polar residues" evidence="2">
    <location>
        <begin position="55"/>
        <end position="72"/>
    </location>
</feature>
<accession>A0ABP1R5X7</accession>
<keyword evidence="1" id="KW-0175">Coiled coil</keyword>
<protein>
    <submittedName>
        <fullName evidence="3">Uncharacterized protein</fullName>
    </submittedName>
</protein>
<evidence type="ECO:0000313" key="3">
    <source>
        <dbReference type="EMBL" id="CAL8120604.1"/>
    </source>
</evidence>
<evidence type="ECO:0000256" key="2">
    <source>
        <dbReference type="SAM" id="MobiDB-lite"/>
    </source>
</evidence>
<reference evidence="3 4" key="1">
    <citation type="submission" date="2024-08" db="EMBL/GenBank/DDBJ databases">
        <authorList>
            <person name="Cucini C."/>
            <person name="Frati F."/>
        </authorList>
    </citation>
    <scope>NUCLEOTIDE SEQUENCE [LARGE SCALE GENOMIC DNA]</scope>
</reference>
<feature type="compositionally biased region" description="Polar residues" evidence="2">
    <location>
        <begin position="454"/>
        <end position="469"/>
    </location>
</feature>
<feature type="compositionally biased region" description="Acidic residues" evidence="2">
    <location>
        <begin position="440"/>
        <end position="450"/>
    </location>
</feature>
<dbReference type="Proteomes" id="UP001642540">
    <property type="component" value="Unassembled WGS sequence"/>
</dbReference>
<dbReference type="EMBL" id="CAXLJM020000062">
    <property type="protein sequence ID" value="CAL8120604.1"/>
    <property type="molecule type" value="Genomic_DNA"/>
</dbReference>
<feature type="compositionally biased region" description="Acidic residues" evidence="2">
    <location>
        <begin position="646"/>
        <end position="716"/>
    </location>
</feature>
<organism evidence="3 4">
    <name type="scientific">Orchesella dallaii</name>
    <dbReference type="NCBI Taxonomy" id="48710"/>
    <lineage>
        <taxon>Eukaryota</taxon>
        <taxon>Metazoa</taxon>
        <taxon>Ecdysozoa</taxon>
        <taxon>Arthropoda</taxon>
        <taxon>Hexapoda</taxon>
        <taxon>Collembola</taxon>
        <taxon>Entomobryomorpha</taxon>
        <taxon>Entomobryoidea</taxon>
        <taxon>Orchesellidae</taxon>
        <taxon>Orchesellinae</taxon>
        <taxon>Orchesella</taxon>
    </lineage>
</organism>
<dbReference type="InterPro" id="IPR045112">
    <property type="entry name" value="PPAN-like"/>
</dbReference>
<dbReference type="PANTHER" id="PTHR12661">
    <property type="entry name" value="PETER PAN-RELATED"/>
    <property type="match status" value="1"/>
</dbReference>
<feature type="compositionally biased region" description="Polar residues" evidence="2">
    <location>
        <begin position="496"/>
        <end position="508"/>
    </location>
</feature>